<proteinExistence type="predicted"/>
<name>A0AB39KYV6_9CAUL</name>
<protein>
    <submittedName>
        <fullName evidence="1">Uncharacterized protein</fullName>
    </submittedName>
</protein>
<evidence type="ECO:0000313" key="1">
    <source>
        <dbReference type="EMBL" id="XDO98418.1"/>
    </source>
</evidence>
<dbReference type="RefSeq" id="WP_369062293.1">
    <property type="nucleotide sequence ID" value="NZ_CP158375.1"/>
</dbReference>
<sequence length="147" mass="15495">MSVHSAIQAAEFLLGLPHADPLDRMLDLAKATPRDAVAVAGPQAADAMVGLWRRGFPRVEAARRATSAAADERCDLLLVVGCPEAVWADTLVGAVAGVLAPRGRLVIDAGLLVDARERAELCGYLRARGLRVSDRAELSAEVLAFKG</sequence>
<organism evidence="1">
    <name type="scientific">Caulobacter sp. 73W</name>
    <dbReference type="NCBI Taxonomy" id="3161137"/>
    <lineage>
        <taxon>Bacteria</taxon>
        <taxon>Pseudomonadati</taxon>
        <taxon>Pseudomonadota</taxon>
        <taxon>Alphaproteobacteria</taxon>
        <taxon>Caulobacterales</taxon>
        <taxon>Caulobacteraceae</taxon>
        <taxon>Caulobacter</taxon>
    </lineage>
</organism>
<reference evidence="1" key="1">
    <citation type="submission" date="2024-06" db="EMBL/GenBank/DDBJ databases">
        <title>Caulobacter inopinatus, sp. nov.</title>
        <authorList>
            <person name="Donachie S.P."/>
        </authorList>
    </citation>
    <scope>NUCLEOTIDE SEQUENCE</scope>
    <source>
        <strain evidence="1">73W</strain>
    </source>
</reference>
<accession>A0AB39KYV6</accession>
<dbReference type="EMBL" id="CP158375">
    <property type="protein sequence ID" value="XDO98418.1"/>
    <property type="molecule type" value="Genomic_DNA"/>
</dbReference>
<gene>
    <name evidence="1" type="ORF">ABOZ73_08390</name>
</gene>
<dbReference type="AlphaFoldDB" id="A0AB39KYV6"/>